<dbReference type="Proteomes" id="UP001159427">
    <property type="component" value="Unassembled WGS sequence"/>
</dbReference>
<gene>
    <name evidence="2" type="ORF">PEVE_00037746</name>
</gene>
<evidence type="ECO:0000313" key="2">
    <source>
        <dbReference type="EMBL" id="CAH3030298.1"/>
    </source>
</evidence>
<evidence type="ECO:0000256" key="1">
    <source>
        <dbReference type="SAM" id="Phobius"/>
    </source>
</evidence>
<keyword evidence="1" id="KW-0812">Transmembrane</keyword>
<organism evidence="2 3">
    <name type="scientific">Porites evermanni</name>
    <dbReference type="NCBI Taxonomy" id="104178"/>
    <lineage>
        <taxon>Eukaryota</taxon>
        <taxon>Metazoa</taxon>
        <taxon>Cnidaria</taxon>
        <taxon>Anthozoa</taxon>
        <taxon>Hexacorallia</taxon>
        <taxon>Scleractinia</taxon>
        <taxon>Fungiina</taxon>
        <taxon>Poritidae</taxon>
        <taxon>Porites</taxon>
    </lineage>
</organism>
<keyword evidence="1" id="KW-0472">Membrane</keyword>
<dbReference type="EMBL" id="CALNXI010000625">
    <property type="protein sequence ID" value="CAH3030298.1"/>
    <property type="molecule type" value="Genomic_DNA"/>
</dbReference>
<feature type="transmembrane region" description="Helical" evidence="1">
    <location>
        <begin position="297"/>
        <end position="316"/>
    </location>
</feature>
<keyword evidence="1" id="KW-1133">Transmembrane helix</keyword>
<name>A0ABN8MKN4_9CNID</name>
<accession>A0ABN8MKN4</accession>
<keyword evidence="3" id="KW-1185">Reference proteome</keyword>
<protein>
    <submittedName>
        <fullName evidence="2">Uncharacterized protein</fullName>
    </submittedName>
</protein>
<proteinExistence type="predicted"/>
<evidence type="ECO:0000313" key="3">
    <source>
        <dbReference type="Proteomes" id="UP001159427"/>
    </source>
</evidence>
<feature type="transmembrane region" description="Helical" evidence="1">
    <location>
        <begin position="336"/>
        <end position="353"/>
    </location>
</feature>
<sequence length="483" mass="55940">MFGDEEKRWLVVGICLNKVLTPVLRKVIEEEIPQLYDMLIQPPTNIHSQTFASHQERLSPSTLRLNYININNNKTQASPKHYDYSVKDDISLAKLFVKPPMASFTAFDESLDLSAVLSILCGSPNFIFYGIDMIASEVRAKVRNEWGHCLFTMWTEAYYDECFQLMEDLIKKLKLAVTSEAKVLEDLKKWKKRGIEMCFEESISHDILELIQTEMATLVKSVEDNKESWMQDQVVLKDNLQNLTQAFGTEIKGLEAKHTVLRSGFQRLESRQDDLEVKVSGLEQGTDKRNDPQTRDLLWKIPLVLVLITLLQVLLYENYFKLLWLADWYIQRGSHFKMILLGFLVIFLLTFLYEHYTRGSMLRYWYCQRGCLKGGRTVSFVYTTFDRQTPTVNGLEFSWESLKKKLNLNFGPLYAPGVHYYINTDRYAYGGVVTVRSSLDNTPQVRGAEVFALNAECTQVFYEESGSWKPYRSARNIHCTSAK</sequence>
<comment type="caution">
    <text evidence="2">The sequence shown here is derived from an EMBL/GenBank/DDBJ whole genome shotgun (WGS) entry which is preliminary data.</text>
</comment>
<reference evidence="2 3" key="1">
    <citation type="submission" date="2022-05" db="EMBL/GenBank/DDBJ databases">
        <authorList>
            <consortium name="Genoscope - CEA"/>
            <person name="William W."/>
        </authorList>
    </citation>
    <scope>NUCLEOTIDE SEQUENCE [LARGE SCALE GENOMIC DNA]</scope>
</reference>